<dbReference type="PANTHER" id="PTHR46796:SF7">
    <property type="entry name" value="ARAC FAMILY TRANSCRIPTIONAL REGULATOR"/>
    <property type="match status" value="1"/>
</dbReference>
<dbReference type="InterPro" id="IPR032783">
    <property type="entry name" value="AraC_lig"/>
</dbReference>
<keyword evidence="1" id="KW-0805">Transcription regulation</keyword>
<dbReference type="SMART" id="SM00342">
    <property type="entry name" value="HTH_ARAC"/>
    <property type="match status" value="1"/>
</dbReference>
<dbReference type="PANTHER" id="PTHR46796">
    <property type="entry name" value="HTH-TYPE TRANSCRIPTIONAL ACTIVATOR RHAS-RELATED"/>
    <property type="match status" value="1"/>
</dbReference>
<dbReference type="Gene3D" id="1.10.10.60">
    <property type="entry name" value="Homeodomain-like"/>
    <property type="match status" value="2"/>
</dbReference>
<organism evidence="6">
    <name type="scientific">Collimonas fungivorans</name>
    <dbReference type="NCBI Taxonomy" id="158899"/>
    <lineage>
        <taxon>Bacteria</taxon>
        <taxon>Pseudomonadati</taxon>
        <taxon>Pseudomonadota</taxon>
        <taxon>Betaproteobacteria</taxon>
        <taxon>Burkholderiales</taxon>
        <taxon>Oxalobacteraceae</taxon>
        <taxon>Collimonas</taxon>
    </lineage>
</organism>
<name>A0A127PFJ0_9BURK</name>
<dbReference type="InterPro" id="IPR050204">
    <property type="entry name" value="AraC_XylS_family_regulators"/>
</dbReference>
<dbReference type="PATRIC" id="fig|158899.10.peg.3925"/>
<evidence type="ECO:0000259" key="5">
    <source>
        <dbReference type="PROSITE" id="PS01124"/>
    </source>
</evidence>
<dbReference type="OrthoDB" id="9789899at2"/>
<dbReference type="Pfam" id="PF12833">
    <property type="entry name" value="HTH_18"/>
    <property type="match status" value="1"/>
</dbReference>
<dbReference type="EMBL" id="CP013232">
    <property type="protein sequence ID" value="AMO96572.1"/>
    <property type="molecule type" value="Genomic_DNA"/>
</dbReference>
<evidence type="ECO:0000256" key="4">
    <source>
        <dbReference type="SAM" id="MobiDB-lite"/>
    </source>
</evidence>
<dbReference type="RefSeq" id="WP_061541107.1">
    <property type="nucleotide sequence ID" value="NZ_CP013232.1"/>
</dbReference>
<dbReference type="SUPFAM" id="SSF46689">
    <property type="entry name" value="Homeodomain-like"/>
    <property type="match status" value="2"/>
</dbReference>
<dbReference type="PROSITE" id="PS01124">
    <property type="entry name" value="HTH_ARAC_FAMILY_2"/>
    <property type="match status" value="1"/>
</dbReference>
<evidence type="ECO:0000313" key="6">
    <source>
        <dbReference type="EMBL" id="AMO96572.1"/>
    </source>
</evidence>
<accession>A0A127PFJ0</accession>
<dbReference type="InterPro" id="IPR009057">
    <property type="entry name" value="Homeodomain-like_sf"/>
</dbReference>
<dbReference type="Proteomes" id="UP000072421">
    <property type="component" value="Chromosome"/>
</dbReference>
<evidence type="ECO:0000256" key="3">
    <source>
        <dbReference type="ARBA" id="ARBA00023163"/>
    </source>
</evidence>
<dbReference type="InterPro" id="IPR018060">
    <property type="entry name" value="HTH_AraC"/>
</dbReference>
<evidence type="ECO:0000256" key="2">
    <source>
        <dbReference type="ARBA" id="ARBA00023125"/>
    </source>
</evidence>
<dbReference type="GO" id="GO:0043565">
    <property type="term" value="F:sequence-specific DNA binding"/>
    <property type="evidence" value="ECO:0007669"/>
    <property type="project" value="InterPro"/>
</dbReference>
<keyword evidence="3" id="KW-0804">Transcription</keyword>
<dbReference type="AlphaFoldDB" id="A0A127PFJ0"/>
<sequence length="341" mass="37092">MDPLSGVLSLLKPRSYASGGFEIAADTAIEWPQHEGIKCYAVVSGQCWLSVEGIPDAVLLMAGDCYLLPPGPPFRLATDLSATPVDFNILRSKSRPDREVSSKEEGSCYLVGGHFVLTGSHADFLLSSLAPIVHIRKESDKAAMRWSLQRMKEEVHDPQPGGSLITQQLAYMMLVQALRLHLADGAKGGVGWLFALADKQMGAAIRCMHDDPGHRWTLQKLAERVGMSRSIFALRFKETVGATPMEYLTRWRMLLAGDRLKNSRESTSVIALSLGYESESAFGKAFRRVMGCSPREHGRGANLPTPASATTGANQDDQIGLAAIGKKLLRSRARSTLAAGR</sequence>
<evidence type="ECO:0000313" key="7">
    <source>
        <dbReference type="Proteomes" id="UP000072421"/>
    </source>
</evidence>
<dbReference type="GO" id="GO:0003700">
    <property type="term" value="F:DNA-binding transcription factor activity"/>
    <property type="evidence" value="ECO:0007669"/>
    <property type="project" value="InterPro"/>
</dbReference>
<feature type="region of interest" description="Disordered" evidence="4">
    <location>
        <begin position="293"/>
        <end position="314"/>
    </location>
</feature>
<protein>
    <submittedName>
        <fullName evidence="6">Bacterial regulatory helix-turn-helix s, AraC family protein</fullName>
    </submittedName>
</protein>
<keyword evidence="2" id="KW-0238">DNA-binding</keyword>
<reference evidence="6 7" key="1">
    <citation type="submission" date="2015-11" db="EMBL/GenBank/DDBJ databases">
        <title>Exploring the genomic traits of fungus-feeding bacterial genus Collimonas.</title>
        <authorList>
            <person name="Song C."/>
            <person name="Schmidt R."/>
            <person name="de Jager V."/>
            <person name="Krzyzanowska D."/>
            <person name="Jongedijk E."/>
            <person name="Cankar K."/>
            <person name="Beekwilder J."/>
            <person name="van Veen A."/>
            <person name="de Boer W."/>
            <person name="van Veen J.A."/>
            <person name="Garbeva P."/>
        </authorList>
    </citation>
    <scope>NUCLEOTIDE SEQUENCE [LARGE SCALE GENOMIC DNA]</scope>
    <source>
        <strain evidence="6 7">Ter6</strain>
    </source>
</reference>
<feature type="domain" description="HTH araC/xylS-type" evidence="5">
    <location>
        <begin position="202"/>
        <end position="300"/>
    </location>
</feature>
<feature type="compositionally biased region" description="Polar residues" evidence="4">
    <location>
        <begin position="305"/>
        <end position="314"/>
    </location>
</feature>
<proteinExistence type="predicted"/>
<dbReference type="Pfam" id="PF12852">
    <property type="entry name" value="Cupin_6"/>
    <property type="match status" value="1"/>
</dbReference>
<evidence type="ECO:0000256" key="1">
    <source>
        <dbReference type="ARBA" id="ARBA00023015"/>
    </source>
</evidence>
<gene>
    <name evidence="6" type="ORF">CFter6_3956</name>
</gene>